<dbReference type="AlphaFoldDB" id="A0A4Y2GKS6"/>
<sequence length="97" mass="11532">MERAKRMKFGMQSSYTILVDLYQMLDKSVSWRTMSVRVYVTMTNAIRKSRNVIIDQMTVWSRSHYRRVPDLKPDSTCMRVWCPLNLTLRVRRPSAGE</sequence>
<evidence type="ECO:0000313" key="2">
    <source>
        <dbReference type="Proteomes" id="UP000499080"/>
    </source>
</evidence>
<comment type="caution">
    <text evidence="1">The sequence shown here is derived from an EMBL/GenBank/DDBJ whole genome shotgun (WGS) entry which is preliminary data.</text>
</comment>
<dbReference type="Proteomes" id="UP000499080">
    <property type="component" value="Unassembled WGS sequence"/>
</dbReference>
<gene>
    <name evidence="1" type="ORF">AVEN_213712_1</name>
</gene>
<accession>A0A4Y2GKS6</accession>
<protein>
    <submittedName>
        <fullName evidence="1">Uncharacterized protein</fullName>
    </submittedName>
</protein>
<name>A0A4Y2GKS6_ARAVE</name>
<reference evidence="1 2" key="1">
    <citation type="journal article" date="2019" name="Sci. Rep.">
        <title>Orb-weaving spider Araneus ventricosus genome elucidates the spidroin gene catalogue.</title>
        <authorList>
            <person name="Kono N."/>
            <person name="Nakamura H."/>
            <person name="Ohtoshi R."/>
            <person name="Moran D.A.P."/>
            <person name="Shinohara A."/>
            <person name="Yoshida Y."/>
            <person name="Fujiwara M."/>
            <person name="Mori M."/>
            <person name="Tomita M."/>
            <person name="Arakawa K."/>
        </authorList>
    </citation>
    <scope>NUCLEOTIDE SEQUENCE [LARGE SCALE GENOMIC DNA]</scope>
</reference>
<proteinExistence type="predicted"/>
<evidence type="ECO:0000313" key="1">
    <source>
        <dbReference type="EMBL" id="GBM54230.1"/>
    </source>
</evidence>
<dbReference type="EMBL" id="BGPR01001450">
    <property type="protein sequence ID" value="GBM54230.1"/>
    <property type="molecule type" value="Genomic_DNA"/>
</dbReference>
<keyword evidence="2" id="KW-1185">Reference proteome</keyword>
<organism evidence="1 2">
    <name type="scientific">Araneus ventricosus</name>
    <name type="common">Orbweaver spider</name>
    <name type="synonym">Epeira ventricosa</name>
    <dbReference type="NCBI Taxonomy" id="182803"/>
    <lineage>
        <taxon>Eukaryota</taxon>
        <taxon>Metazoa</taxon>
        <taxon>Ecdysozoa</taxon>
        <taxon>Arthropoda</taxon>
        <taxon>Chelicerata</taxon>
        <taxon>Arachnida</taxon>
        <taxon>Araneae</taxon>
        <taxon>Araneomorphae</taxon>
        <taxon>Entelegynae</taxon>
        <taxon>Araneoidea</taxon>
        <taxon>Araneidae</taxon>
        <taxon>Araneus</taxon>
    </lineage>
</organism>